<accession>A0A6H0XNZ8</accession>
<dbReference type="Pfam" id="PF00400">
    <property type="entry name" value="WD40"/>
    <property type="match status" value="1"/>
</dbReference>
<dbReference type="InterPro" id="IPR019775">
    <property type="entry name" value="WD40_repeat_CS"/>
</dbReference>
<name>A0A6H0XNZ8_9PEZI</name>
<dbReference type="Proteomes" id="UP000503462">
    <property type="component" value="Chromosome 1"/>
</dbReference>
<gene>
    <name evidence="4" type="ORF">AMS68_001898</name>
</gene>
<evidence type="ECO:0000313" key="5">
    <source>
        <dbReference type="Proteomes" id="UP000503462"/>
    </source>
</evidence>
<protein>
    <submittedName>
        <fullName evidence="4">Uncharacterized protein</fullName>
    </submittedName>
</protein>
<proteinExistence type="predicted"/>
<dbReference type="PANTHER" id="PTHR43991:SF12">
    <property type="entry name" value="WD REPEAT PROTEIN (AFU_ORTHOLOGUE AFUA_8G05640)"/>
    <property type="match status" value="1"/>
</dbReference>
<keyword evidence="5" id="KW-1185">Reference proteome</keyword>
<keyword evidence="2" id="KW-0677">Repeat</keyword>
<evidence type="ECO:0000256" key="3">
    <source>
        <dbReference type="PROSITE-ProRule" id="PRU00221"/>
    </source>
</evidence>
<evidence type="ECO:0000256" key="2">
    <source>
        <dbReference type="ARBA" id="ARBA00022737"/>
    </source>
</evidence>
<dbReference type="Gene3D" id="2.130.10.10">
    <property type="entry name" value="YVTN repeat-like/Quinoprotein amine dehydrogenase"/>
    <property type="match status" value="1"/>
</dbReference>
<dbReference type="PANTHER" id="PTHR43991">
    <property type="entry name" value="WD REPEAT PROTEIN (AFU_ORTHOLOGUE AFUA_8G05640)-RELATED"/>
    <property type="match status" value="1"/>
</dbReference>
<dbReference type="AlphaFoldDB" id="A0A6H0XNZ8"/>
<organism evidence="4 5">
    <name type="scientific">Peltaster fructicola</name>
    <dbReference type="NCBI Taxonomy" id="286661"/>
    <lineage>
        <taxon>Eukaryota</taxon>
        <taxon>Fungi</taxon>
        <taxon>Dikarya</taxon>
        <taxon>Ascomycota</taxon>
        <taxon>Pezizomycotina</taxon>
        <taxon>Dothideomycetes</taxon>
        <taxon>Dothideomycetes incertae sedis</taxon>
        <taxon>Peltaster</taxon>
    </lineage>
</organism>
<dbReference type="InterPro" id="IPR015943">
    <property type="entry name" value="WD40/YVTN_repeat-like_dom_sf"/>
</dbReference>
<dbReference type="PROSITE" id="PS50294">
    <property type="entry name" value="WD_REPEATS_REGION"/>
    <property type="match status" value="1"/>
</dbReference>
<dbReference type="PROSITE" id="PS50082">
    <property type="entry name" value="WD_REPEATS_2"/>
    <property type="match status" value="1"/>
</dbReference>
<dbReference type="InterPro" id="IPR036322">
    <property type="entry name" value="WD40_repeat_dom_sf"/>
</dbReference>
<dbReference type="OrthoDB" id="20669at2759"/>
<feature type="repeat" description="WD" evidence="3">
    <location>
        <begin position="494"/>
        <end position="529"/>
    </location>
</feature>
<sequence length="648" mass="71772">MDSRDEHAFVVSLHHPVFCANNSASFTPSPFLVREDAVGRDAAVIGGDVQLASVDDDEVMGGTLINLTSDNIERSRYLSAAYDGQECHNIDRLQHGPVRHVNGAQQMSSLQHLLRTRHEVRDNQDLVIADSDEAPWAQIGADGGTSVHGVSQTPRATFSNSQVMHESAVVELRLEEHSLALTRDWHQRLAQASLPVQDIHQDALAVDHPNRFYDVSDFLDNWAVMNPRLEILQARQRRIAGLDQARNIFKDDALRTDIQGIDWLGFKVAREEALVARQQLHPQRIIRRSISQSKDQQFYKFRSFHARHRASNAHYQLRNVLAASSRANVFYATGSTVSTTSLAAPGLEQKVMDFNRPSSTAMPFRITCLASSPQSPSAVIAGGFNGEYAVLNLDTEYAVTPHEGFVSHAYDGLVTHVHSYRHRHSGGLRAAFSTNDRCIRTMDVATLGFTNVFHYNHAVNATCMSPDGRLRLLVGDHFDALITDAEQGTPLVALTAHSKEAFACAWSADGTLAATGAQDGMVALWDTRNWSRPLEKLNCLDTCARSVHFAENNRLIMAENEDVISIYDARTMTRQNVRFFGSIAGVTLLDGGREIVIANSDQSVGGLMVLEQAAVLRESGLEAYDNSLAVLQRRRNERLTEAFNDIVI</sequence>
<keyword evidence="1 3" id="KW-0853">WD repeat</keyword>
<dbReference type="InterPro" id="IPR001680">
    <property type="entry name" value="WD40_rpt"/>
</dbReference>
<dbReference type="SUPFAM" id="SSF50978">
    <property type="entry name" value="WD40 repeat-like"/>
    <property type="match status" value="1"/>
</dbReference>
<evidence type="ECO:0000313" key="4">
    <source>
        <dbReference type="EMBL" id="QIW96380.1"/>
    </source>
</evidence>
<reference evidence="4 5" key="1">
    <citation type="journal article" date="2016" name="Sci. Rep.">
        <title>Peltaster fructicola genome reveals evolution from an invasive phytopathogen to an ectophytic parasite.</title>
        <authorList>
            <person name="Xu C."/>
            <person name="Chen H."/>
            <person name="Gleason M.L."/>
            <person name="Xu J.R."/>
            <person name="Liu H."/>
            <person name="Zhang R."/>
            <person name="Sun G."/>
        </authorList>
    </citation>
    <scope>NUCLEOTIDE SEQUENCE [LARGE SCALE GENOMIC DNA]</scope>
    <source>
        <strain evidence="4 5">LNHT1506</strain>
    </source>
</reference>
<dbReference type="SMART" id="SM00320">
    <property type="entry name" value="WD40"/>
    <property type="match status" value="2"/>
</dbReference>
<evidence type="ECO:0000256" key="1">
    <source>
        <dbReference type="ARBA" id="ARBA00022574"/>
    </source>
</evidence>
<dbReference type="EMBL" id="CP051139">
    <property type="protein sequence ID" value="QIW96380.1"/>
    <property type="molecule type" value="Genomic_DNA"/>
</dbReference>
<dbReference type="PROSITE" id="PS00678">
    <property type="entry name" value="WD_REPEATS_1"/>
    <property type="match status" value="1"/>
</dbReference>